<dbReference type="InterPro" id="IPR000477">
    <property type="entry name" value="RT_dom"/>
</dbReference>
<evidence type="ECO:0000313" key="4">
    <source>
        <dbReference type="Proteomes" id="UP000694520"/>
    </source>
</evidence>
<dbReference type="Ensembl" id="ENSBGRT00000000072.1">
    <property type="protein sequence ID" value="ENSBGRP00000000053.1"/>
    <property type="gene ID" value="ENSBGRG00000000041.1"/>
</dbReference>
<dbReference type="PROSITE" id="PS50878">
    <property type="entry name" value="RT_POL"/>
    <property type="match status" value="1"/>
</dbReference>
<dbReference type="GO" id="GO:0003964">
    <property type="term" value="F:RNA-directed DNA polymerase activity"/>
    <property type="evidence" value="ECO:0007669"/>
    <property type="project" value="UniProtKB-EC"/>
</dbReference>
<dbReference type="EC" id="2.7.7.49" evidence="1"/>
<dbReference type="InterPro" id="IPR043502">
    <property type="entry name" value="DNA/RNA_pol_sf"/>
</dbReference>
<evidence type="ECO:0000259" key="2">
    <source>
        <dbReference type="PROSITE" id="PS50878"/>
    </source>
</evidence>
<proteinExistence type="predicted"/>
<dbReference type="PANTHER" id="PTHR47027:SF8">
    <property type="entry name" value="RIBONUCLEASE H"/>
    <property type="match status" value="1"/>
</dbReference>
<sequence>MGSIKDRNSMDLTKQKILRKRWQQYKEELYKKDHHNSDNHSDVITHLEPDILECEAKWALGSIVMDKASGGDRIPVELFQILKDHAVEVLHSICQQIWKTQQWPQDWKRSVFIPIPKKGSAKDCSNDCTIALISHASKVMLKIQQARLQQYVNCELPDVQAGFRKGRGSRDQIANIRWIIEKAREFQKNIYFCFIDYAIAFDCMEHNKLWEILKEMGIPDHLTCLLRNLYAGQEATVRTGHGTADWFQIGKGVCQGCILSPCLFNLYAEYIMRNAGLDEEQDAIKIAGRNTNNLRDVDDTILMTESEEELKSLLMKVKEESEKVGLKINIQKTKIMASGPITSWQIDGETVADFILGGSKITADGDCSHEIKTRLLLGRKFLTNLDSILKSRDITLLTKVRLVKAMVFPVVMYECESWTRKKAEHRRIDAFELWCWRRLLGVPWTARRFNQSILKEIGLGCSLEGLMLKLKLQYFGHLM</sequence>
<reference evidence="3" key="3">
    <citation type="submission" date="2025-09" db="UniProtKB">
        <authorList>
            <consortium name="Ensembl"/>
        </authorList>
    </citation>
    <scope>IDENTIFICATION</scope>
</reference>
<dbReference type="PANTHER" id="PTHR47027">
    <property type="entry name" value="REVERSE TRANSCRIPTASE DOMAIN-CONTAINING PROTEIN"/>
    <property type="match status" value="1"/>
</dbReference>
<keyword evidence="4" id="KW-1185">Reference proteome</keyword>
<reference evidence="3" key="1">
    <citation type="submission" date="2019-05" db="EMBL/GenBank/DDBJ databases">
        <authorList>
            <person name="Zhang S."/>
            <person name="Liu J."/>
        </authorList>
    </citation>
    <scope>NUCLEOTIDE SEQUENCE [LARGE SCALE GENOMIC DNA]</scope>
</reference>
<dbReference type="Pfam" id="PF00078">
    <property type="entry name" value="RVT_1"/>
    <property type="match status" value="1"/>
</dbReference>
<protein>
    <recommendedName>
        <fullName evidence="1">RNA-directed DNA polymerase</fullName>
        <ecNumber evidence="1">2.7.7.49</ecNumber>
    </recommendedName>
</protein>
<organism evidence="3 4">
    <name type="scientific">Bos mutus grunniens</name>
    <name type="common">Wild yak</name>
    <name type="synonym">Bos grunniens</name>
    <dbReference type="NCBI Taxonomy" id="30521"/>
    <lineage>
        <taxon>Eukaryota</taxon>
        <taxon>Metazoa</taxon>
        <taxon>Chordata</taxon>
        <taxon>Craniata</taxon>
        <taxon>Vertebrata</taxon>
        <taxon>Euteleostomi</taxon>
        <taxon>Mammalia</taxon>
        <taxon>Eutheria</taxon>
        <taxon>Laurasiatheria</taxon>
        <taxon>Artiodactyla</taxon>
        <taxon>Ruminantia</taxon>
        <taxon>Pecora</taxon>
        <taxon>Bovidae</taxon>
        <taxon>Bovinae</taxon>
        <taxon>Bos</taxon>
    </lineage>
</organism>
<dbReference type="SUPFAM" id="SSF56672">
    <property type="entry name" value="DNA/RNA polymerases"/>
    <property type="match status" value="1"/>
</dbReference>
<accession>A0A8B9W3Z9</accession>
<name>A0A8B9W3Z9_BOSMU</name>
<dbReference type="CDD" id="cd01650">
    <property type="entry name" value="RT_nLTR_like"/>
    <property type="match status" value="1"/>
</dbReference>
<dbReference type="Proteomes" id="UP000694520">
    <property type="component" value="Chromosome 1"/>
</dbReference>
<feature type="domain" description="Reverse transcriptase" evidence="2">
    <location>
        <begin position="96"/>
        <end position="351"/>
    </location>
</feature>
<dbReference type="GeneTree" id="ENSGT01150000286929"/>
<reference evidence="3" key="2">
    <citation type="submission" date="2025-08" db="UniProtKB">
        <authorList>
            <consortium name="Ensembl"/>
        </authorList>
    </citation>
    <scope>IDENTIFICATION</scope>
</reference>
<dbReference type="AlphaFoldDB" id="A0A8B9W3Z9"/>
<evidence type="ECO:0000313" key="3">
    <source>
        <dbReference type="Ensembl" id="ENSBGRP00000000053.1"/>
    </source>
</evidence>
<evidence type="ECO:0000256" key="1">
    <source>
        <dbReference type="ARBA" id="ARBA00012493"/>
    </source>
</evidence>